<evidence type="ECO:0000256" key="3">
    <source>
        <dbReference type="ARBA" id="ARBA00025777"/>
    </source>
</evidence>
<dbReference type="GO" id="GO:0042393">
    <property type="term" value="F:histone binding"/>
    <property type="evidence" value="ECO:0007669"/>
    <property type="project" value="TreeGrafter"/>
</dbReference>
<evidence type="ECO:0000313" key="5">
    <source>
        <dbReference type="EMBL" id="CAD7224657.1"/>
    </source>
</evidence>
<comment type="similarity">
    <text evidence="3">Belongs to the ANP32 family.</text>
</comment>
<evidence type="ECO:0000256" key="4">
    <source>
        <dbReference type="SAM" id="MobiDB-lite"/>
    </source>
</evidence>
<dbReference type="InterPro" id="IPR032675">
    <property type="entry name" value="LRR_dom_sf"/>
</dbReference>
<dbReference type="Gene3D" id="3.80.10.10">
    <property type="entry name" value="Ribonuclease Inhibitor"/>
    <property type="match status" value="1"/>
</dbReference>
<dbReference type="SUPFAM" id="SSF52058">
    <property type="entry name" value="L domain-like"/>
    <property type="match status" value="1"/>
</dbReference>
<dbReference type="Pfam" id="PF14580">
    <property type="entry name" value="LRR_9"/>
    <property type="match status" value="1"/>
</dbReference>
<dbReference type="PROSITE" id="PS51450">
    <property type="entry name" value="LRR"/>
    <property type="match status" value="1"/>
</dbReference>
<dbReference type="PANTHER" id="PTHR11375:SF0">
    <property type="entry name" value="ACIDIC LEUCINE-RICH NUCLEAR PHOSPHOPROTEIN 32 FAMILY MEMBER A"/>
    <property type="match status" value="1"/>
</dbReference>
<dbReference type="InterPro" id="IPR045081">
    <property type="entry name" value="AN32"/>
</dbReference>
<protein>
    <submittedName>
        <fullName evidence="5">Uncharacterized protein</fullName>
    </submittedName>
</protein>
<accession>A0A7R8W4C4</accession>
<feature type="compositionally biased region" description="Acidic residues" evidence="4">
    <location>
        <begin position="152"/>
        <end position="187"/>
    </location>
</feature>
<dbReference type="GO" id="GO:0005634">
    <property type="term" value="C:nucleus"/>
    <property type="evidence" value="ECO:0007669"/>
    <property type="project" value="TreeGrafter"/>
</dbReference>
<reference evidence="5" key="1">
    <citation type="submission" date="2020-11" db="EMBL/GenBank/DDBJ databases">
        <authorList>
            <person name="Tran Van P."/>
        </authorList>
    </citation>
    <scope>NUCLEOTIDE SEQUENCE</scope>
</reference>
<dbReference type="FunFam" id="3.80.10.10:FF:000131">
    <property type="entry name" value="acidic leucine-rich nuclear phosphoprotein 32-related protein-like"/>
    <property type="match status" value="1"/>
</dbReference>
<sequence>MEKRIELELRGQDPDKVKNLNLDNCRTSGNIHGLTDKFSNLLKLSMINVGLTSLKGFPKLPALKKLELADNRISSGLSVLKGSPELVSLNLSGNKIKDFEVVGELAQLKNLRVLDLFNCDVTQVEKYKDKVFELLPQLKYLDGFDRTGKEDPGDEDEDDLEDEDDEDALGEDEGESGEEEEDSDEEGVGLSAIYKSNLDEEDDEDDEDFAEGEGEEEDVDEEESDEEADGGEAEEKKQERGKKRKHEDEEEGPTKDVEASEKKGKN</sequence>
<organism evidence="5">
    <name type="scientific">Cyprideis torosa</name>
    <dbReference type="NCBI Taxonomy" id="163714"/>
    <lineage>
        <taxon>Eukaryota</taxon>
        <taxon>Metazoa</taxon>
        <taxon>Ecdysozoa</taxon>
        <taxon>Arthropoda</taxon>
        <taxon>Crustacea</taxon>
        <taxon>Oligostraca</taxon>
        <taxon>Ostracoda</taxon>
        <taxon>Podocopa</taxon>
        <taxon>Podocopida</taxon>
        <taxon>Cytherocopina</taxon>
        <taxon>Cytheroidea</taxon>
        <taxon>Cytherideidae</taxon>
        <taxon>Cyprideis</taxon>
    </lineage>
</organism>
<evidence type="ECO:0000256" key="1">
    <source>
        <dbReference type="ARBA" id="ARBA00022614"/>
    </source>
</evidence>
<dbReference type="InterPro" id="IPR001611">
    <property type="entry name" value="Leu-rich_rpt"/>
</dbReference>
<proteinExistence type="inferred from homology"/>
<feature type="region of interest" description="Disordered" evidence="4">
    <location>
        <begin position="143"/>
        <end position="266"/>
    </location>
</feature>
<feature type="compositionally biased region" description="Basic and acidic residues" evidence="4">
    <location>
        <begin position="252"/>
        <end position="266"/>
    </location>
</feature>
<keyword evidence="1" id="KW-0433">Leucine-rich repeat</keyword>
<name>A0A7R8W4C4_9CRUS</name>
<keyword evidence="2" id="KW-0677">Repeat</keyword>
<feature type="compositionally biased region" description="Acidic residues" evidence="4">
    <location>
        <begin position="199"/>
        <end position="232"/>
    </location>
</feature>
<evidence type="ECO:0000256" key="2">
    <source>
        <dbReference type="ARBA" id="ARBA00022737"/>
    </source>
</evidence>
<gene>
    <name evidence="5" type="ORF">CTOB1V02_LOCUS2612</name>
</gene>
<dbReference type="OrthoDB" id="2160613at2759"/>
<dbReference type="AlphaFoldDB" id="A0A7R8W4C4"/>
<dbReference type="PANTHER" id="PTHR11375">
    <property type="entry name" value="ACIDIC LEUCINE-RICH NUCLEAR PHOSPHOPROTEIN 32"/>
    <property type="match status" value="1"/>
</dbReference>
<dbReference type="EMBL" id="OB660413">
    <property type="protein sequence ID" value="CAD7224657.1"/>
    <property type="molecule type" value="Genomic_DNA"/>
</dbReference>